<keyword evidence="14" id="KW-1185">Reference proteome</keyword>
<evidence type="ECO:0000256" key="8">
    <source>
        <dbReference type="ARBA" id="ARBA00022989"/>
    </source>
</evidence>
<feature type="transmembrane region" description="Helical" evidence="11">
    <location>
        <begin position="344"/>
        <end position="366"/>
    </location>
</feature>
<evidence type="ECO:0000256" key="3">
    <source>
        <dbReference type="ARBA" id="ARBA00007931"/>
    </source>
</evidence>
<dbReference type="AlphaFoldDB" id="A0A916JWF4"/>
<name>A0A916JWF4_9BACL</name>
<dbReference type="PANTHER" id="PTHR42837:SF2">
    <property type="entry name" value="MEMBRANE METALLOPROTEASE ARASP2, CHLOROPLASTIC-RELATED"/>
    <property type="match status" value="1"/>
</dbReference>
<dbReference type="RefSeq" id="WP_218090366.1">
    <property type="nucleotide sequence ID" value="NZ_CAJVAS010000002.1"/>
</dbReference>
<feature type="transmembrane region" description="Helical" evidence="11">
    <location>
        <begin position="7"/>
        <end position="28"/>
    </location>
</feature>
<accession>A0A916JWF4</accession>
<evidence type="ECO:0000256" key="7">
    <source>
        <dbReference type="ARBA" id="ARBA00022833"/>
    </source>
</evidence>
<feature type="domain" description="PDZ" evidence="12">
    <location>
        <begin position="200"/>
        <end position="256"/>
    </location>
</feature>
<evidence type="ECO:0000256" key="2">
    <source>
        <dbReference type="ARBA" id="ARBA00004141"/>
    </source>
</evidence>
<evidence type="ECO:0000256" key="9">
    <source>
        <dbReference type="ARBA" id="ARBA00023049"/>
    </source>
</evidence>
<comment type="similarity">
    <text evidence="3 11">Belongs to the peptidase M50B family.</text>
</comment>
<evidence type="ECO:0000256" key="1">
    <source>
        <dbReference type="ARBA" id="ARBA00001947"/>
    </source>
</evidence>
<dbReference type="InterPro" id="IPR001478">
    <property type="entry name" value="PDZ"/>
</dbReference>
<dbReference type="Proteomes" id="UP000693672">
    <property type="component" value="Unassembled WGS sequence"/>
</dbReference>
<dbReference type="NCBIfam" id="TIGR00054">
    <property type="entry name" value="RIP metalloprotease RseP"/>
    <property type="match status" value="1"/>
</dbReference>
<dbReference type="EMBL" id="CAJVAS010000002">
    <property type="protein sequence ID" value="CAG7602656.1"/>
    <property type="molecule type" value="Genomic_DNA"/>
</dbReference>
<dbReference type="GO" id="GO:0046872">
    <property type="term" value="F:metal ion binding"/>
    <property type="evidence" value="ECO:0007669"/>
    <property type="project" value="UniProtKB-KW"/>
</dbReference>
<dbReference type="InterPro" id="IPR004387">
    <property type="entry name" value="Pept_M50_Zn"/>
</dbReference>
<comment type="subcellular location">
    <subcellularLocation>
        <location evidence="2">Membrane</location>
        <topology evidence="2">Multi-pass membrane protein</topology>
    </subcellularLocation>
</comment>
<dbReference type="PANTHER" id="PTHR42837">
    <property type="entry name" value="REGULATOR OF SIGMA-E PROTEASE RSEP"/>
    <property type="match status" value="1"/>
</dbReference>
<keyword evidence="8 11" id="KW-1133">Transmembrane helix</keyword>
<dbReference type="EC" id="3.4.24.-" evidence="11"/>
<keyword evidence="10 11" id="KW-0472">Membrane</keyword>
<dbReference type="InterPro" id="IPR041489">
    <property type="entry name" value="PDZ_6"/>
</dbReference>
<reference evidence="13" key="1">
    <citation type="submission" date="2021-06" db="EMBL/GenBank/DDBJ databases">
        <authorList>
            <person name="Criscuolo A."/>
        </authorList>
    </citation>
    <scope>NUCLEOTIDE SEQUENCE</scope>
    <source>
        <strain evidence="13">CIP111600</strain>
    </source>
</reference>
<organism evidence="13 14">
    <name type="scientific">Paenibacillus solanacearum</name>
    <dbReference type="NCBI Taxonomy" id="2048548"/>
    <lineage>
        <taxon>Bacteria</taxon>
        <taxon>Bacillati</taxon>
        <taxon>Bacillota</taxon>
        <taxon>Bacilli</taxon>
        <taxon>Bacillales</taxon>
        <taxon>Paenibacillaceae</taxon>
        <taxon>Paenibacillus</taxon>
    </lineage>
</organism>
<evidence type="ECO:0000259" key="12">
    <source>
        <dbReference type="PROSITE" id="PS50106"/>
    </source>
</evidence>
<evidence type="ECO:0000256" key="4">
    <source>
        <dbReference type="ARBA" id="ARBA00022670"/>
    </source>
</evidence>
<dbReference type="InterPro" id="IPR008915">
    <property type="entry name" value="Peptidase_M50"/>
</dbReference>
<evidence type="ECO:0000256" key="10">
    <source>
        <dbReference type="ARBA" id="ARBA00023136"/>
    </source>
</evidence>
<keyword evidence="7 11" id="KW-0862">Zinc</keyword>
<keyword evidence="9 11" id="KW-0482">Metalloprotease</keyword>
<keyword evidence="5 11" id="KW-0812">Transmembrane</keyword>
<dbReference type="SMART" id="SM00228">
    <property type="entry name" value="PDZ"/>
    <property type="match status" value="1"/>
</dbReference>
<evidence type="ECO:0000313" key="14">
    <source>
        <dbReference type="Proteomes" id="UP000693672"/>
    </source>
</evidence>
<feature type="transmembrane region" description="Helical" evidence="11">
    <location>
        <begin position="177"/>
        <end position="196"/>
    </location>
</feature>
<evidence type="ECO:0000256" key="6">
    <source>
        <dbReference type="ARBA" id="ARBA00022801"/>
    </source>
</evidence>
<feature type="transmembrane region" description="Helical" evidence="11">
    <location>
        <begin position="391"/>
        <end position="409"/>
    </location>
</feature>
<keyword evidence="11" id="KW-0479">Metal-binding</keyword>
<proteinExistence type="inferred from homology"/>
<protein>
    <recommendedName>
        <fullName evidence="11">Zinc metalloprotease</fullName>
        <ecNumber evidence="11">3.4.24.-</ecNumber>
    </recommendedName>
</protein>
<dbReference type="Pfam" id="PF02163">
    <property type="entry name" value="Peptidase_M50"/>
    <property type="match status" value="1"/>
</dbReference>
<dbReference type="GO" id="GO:0006508">
    <property type="term" value="P:proteolysis"/>
    <property type="evidence" value="ECO:0007669"/>
    <property type="project" value="UniProtKB-KW"/>
</dbReference>
<evidence type="ECO:0000313" key="13">
    <source>
        <dbReference type="EMBL" id="CAG7602656.1"/>
    </source>
</evidence>
<comment type="cofactor">
    <cofactor evidence="1 11">
        <name>Zn(2+)</name>
        <dbReference type="ChEBI" id="CHEBI:29105"/>
    </cofactor>
</comment>
<gene>
    <name evidence="13" type="primary">rasP</name>
    <name evidence="13" type="ORF">PAESOLCIP111_00526</name>
</gene>
<dbReference type="PROSITE" id="PS50106">
    <property type="entry name" value="PDZ"/>
    <property type="match status" value="1"/>
</dbReference>
<evidence type="ECO:0000256" key="5">
    <source>
        <dbReference type="ARBA" id="ARBA00022692"/>
    </source>
</evidence>
<dbReference type="Pfam" id="PF17820">
    <property type="entry name" value="PDZ_6"/>
    <property type="match status" value="1"/>
</dbReference>
<keyword evidence="6 11" id="KW-0378">Hydrolase</keyword>
<dbReference type="CDD" id="cd06163">
    <property type="entry name" value="S2P-M50_PDZ_RseP-like"/>
    <property type="match status" value="1"/>
</dbReference>
<keyword evidence="4 13" id="KW-0645">Protease</keyword>
<sequence length="418" mass="46500">MATVQNILQIVLLFFVLVSIHEWGHYYFAKRAGILVREFAIGFGPKLFSFVRGETRYTLRLLPIGGFVRMAGEDPEIVQINPGQRIAVALSDNQVTRIYLNEFDSRSNVIEGVVEQIDLEKELFIRMDVDGVIERYAVHPQAFMVAKDKETQIAPWNRQFGSKTVGQRALSIFAGPMMNFILAFVLFVTVVFVAGVPDKVKIQETSAGMPAQKSGLQAGDIILSVDGESIGANQSKLTQLIKKSPNKTMVWVVERNKEQLQKEVKPELIDGTIRVGVILVPQTRPATLTEGFTNGWHSLTSATMIILDGFRQLATLQVKMDDLGGPVRIVEFTSEQASAGLAQYITWTAIMSLYLGLFNLLPIPALDGSRLVFLLLEALRGKPVDPNRESMVHFVGFAMLMLLMIAVTYNDILRLIKG</sequence>
<comment type="caution">
    <text evidence="13">The sequence shown here is derived from an EMBL/GenBank/DDBJ whole genome shotgun (WGS) entry which is preliminary data.</text>
</comment>
<dbReference type="GO" id="GO:0016020">
    <property type="term" value="C:membrane"/>
    <property type="evidence" value="ECO:0007669"/>
    <property type="project" value="UniProtKB-SubCell"/>
</dbReference>
<evidence type="ECO:0000256" key="11">
    <source>
        <dbReference type="RuleBase" id="RU362031"/>
    </source>
</evidence>
<dbReference type="GO" id="GO:0004222">
    <property type="term" value="F:metalloendopeptidase activity"/>
    <property type="evidence" value="ECO:0007669"/>
    <property type="project" value="InterPro"/>
</dbReference>